<dbReference type="InterPro" id="IPR002317">
    <property type="entry name" value="Ser-tRNA-ligase_type_1"/>
</dbReference>
<evidence type="ECO:0000256" key="5">
    <source>
        <dbReference type="ARBA" id="ARBA00022598"/>
    </source>
</evidence>
<dbReference type="PANTHER" id="PTHR43697">
    <property type="entry name" value="SERYL-TRNA SYNTHETASE"/>
    <property type="match status" value="1"/>
</dbReference>
<dbReference type="Gene3D" id="1.10.287.40">
    <property type="entry name" value="Serine-tRNA synthetase, tRNA binding domain"/>
    <property type="match status" value="1"/>
</dbReference>
<keyword evidence="7 12" id="KW-0067">ATP-binding</keyword>
<dbReference type="InterPro" id="IPR042103">
    <property type="entry name" value="SerRS_1_N_sf"/>
</dbReference>
<gene>
    <name evidence="12" type="primary">serS</name>
    <name evidence="15" type="ORF">Trichorick_00909</name>
</gene>
<evidence type="ECO:0000256" key="6">
    <source>
        <dbReference type="ARBA" id="ARBA00022741"/>
    </source>
</evidence>
<keyword evidence="4 12" id="KW-0963">Cytoplasm</keyword>
<proteinExistence type="inferred from homology"/>
<evidence type="ECO:0000256" key="11">
    <source>
        <dbReference type="ARBA" id="ARBA00048823"/>
    </source>
</evidence>
<dbReference type="SUPFAM" id="SSF55681">
    <property type="entry name" value="Class II aaRS and biotin synthetases"/>
    <property type="match status" value="1"/>
</dbReference>
<comment type="function">
    <text evidence="12">Catalyzes the attachment of serine to tRNA(Ser). Is also able to aminoacylate tRNA(Sec) with serine, to form the misacylated tRNA L-seryl-tRNA(Sec), which will be further converted into selenocysteinyl-tRNA(Sec).</text>
</comment>
<dbReference type="SUPFAM" id="SSF46589">
    <property type="entry name" value="tRNA-binding arm"/>
    <property type="match status" value="1"/>
</dbReference>
<evidence type="ECO:0000256" key="7">
    <source>
        <dbReference type="ARBA" id="ARBA00022840"/>
    </source>
</evidence>
<feature type="binding site" evidence="12">
    <location>
        <position position="382"/>
    </location>
    <ligand>
        <name>L-serine</name>
        <dbReference type="ChEBI" id="CHEBI:33384"/>
    </ligand>
</feature>
<evidence type="ECO:0000313" key="15">
    <source>
        <dbReference type="EMBL" id="WPY01016.1"/>
    </source>
</evidence>
<feature type="binding site" evidence="12">
    <location>
        <begin position="346"/>
        <end position="349"/>
    </location>
    <ligand>
        <name>ATP</name>
        <dbReference type="ChEBI" id="CHEBI:30616"/>
    </ligand>
</feature>
<dbReference type="Gene3D" id="3.30.930.10">
    <property type="entry name" value="Bira Bifunctional Protein, Domain 2"/>
    <property type="match status" value="1"/>
</dbReference>
<keyword evidence="13" id="KW-0175">Coiled coil</keyword>
<feature type="binding site" evidence="12">
    <location>
        <begin position="259"/>
        <end position="261"/>
    </location>
    <ligand>
        <name>ATP</name>
        <dbReference type="ChEBI" id="CHEBI:30616"/>
    </ligand>
</feature>
<reference evidence="15 16" key="1">
    <citation type="submission" date="2022-10" db="EMBL/GenBank/DDBJ databases">
        <title>Host association and intracellularity evolved multiple times independently in the Rickettsiales.</title>
        <authorList>
            <person name="Castelli M."/>
            <person name="Nardi T."/>
            <person name="Gammuto L."/>
            <person name="Bellinzona G."/>
            <person name="Sabaneyeva E."/>
            <person name="Potekhin A."/>
            <person name="Serra V."/>
            <person name="Petroni G."/>
            <person name="Sassera D."/>
        </authorList>
    </citation>
    <scope>NUCLEOTIDE SEQUENCE [LARGE SCALE GENOMIC DNA]</scope>
    <source>
        <strain evidence="15 16">Kr 154-4</strain>
    </source>
</reference>
<organism evidence="15 16">
    <name type="scientific">Candidatus Trichorickettsia mobilis</name>
    <dbReference type="NCBI Taxonomy" id="1346319"/>
    <lineage>
        <taxon>Bacteria</taxon>
        <taxon>Pseudomonadati</taxon>
        <taxon>Pseudomonadota</taxon>
        <taxon>Alphaproteobacteria</taxon>
        <taxon>Rickettsiales</taxon>
        <taxon>Rickettsiaceae</taxon>
        <taxon>Rickettsieae</taxon>
        <taxon>Candidatus Trichorickettsia</taxon>
    </lineage>
</organism>
<comment type="similarity">
    <text evidence="3 12">Belongs to the class-II aminoacyl-tRNA synthetase family. Type-1 seryl-tRNA synthetase subfamily.</text>
</comment>
<dbReference type="CDD" id="cd00770">
    <property type="entry name" value="SerRS_core"/>
    <property type="match status" value="1"/>
</dbReference>
<dbReference type="PRINTS" id="PR00981">
    <property type="entry name" value="TRNASYNTHSER"/>
</dbReference>
<comment type="subcellular location">
    <subcellularLocation>
        <location evidence="1 12">Cytoplasm</location>
    </subcellularLocation>
</comment>
<dbReference type="Pfam" id="PF00587">
    <property type="entry name" value="tRNA-synt_2b"/>
    <property type="match status" value="1"/>
</dbReference>
<dbReference type="Proteomes" id="UP001326613">
    <property type="component" value="Chromosome"/>
</dbReference>
<comment type="caution">
    <text evidence="12">Lacks conserved residue(s) required for the propagation of feature annotation.</text>
</comment>
<keyword evidence="8 12" id="KW-0648">Protein biosynthesis</keyword>
<dbReference type="PIRSF" id="PIRSF001529">
    <property type="entry name" value="Ser-tRNA-synth_IIa"/>
    <property type="match status" value="1"/>
</dbReference>
<evidence type="ECO:0000256" key="8">
    <source>
        <dbReference type="ARBA" id="ARBA00022917"/>
    </source>
</evidence>
<keyword evidence="16" id="KW-1185">Reference proteome</keyword>
<comment type="pathway">
    <text evidence="2 12">Aminoacyl-tRNA biosynthesis; selenocysteinyl-tRNA(Sec) biosynthesis; L-seryl-tRNA(Sec) from L-serine and tRNA(Sec): step 1/1.</text>
</comment>
<dbReference type="EMBL" id="CP112932">
    <property type="protein sequence ID" value="WPY01016.1"/>
    <property type="molecule type" value="Genomic_DNA"/>
</dbReference>
<dbReference type="EC" id="6.1.1.11" evidence="12"/>
<evidence type="ECO:0000256" key="13">
    <source>
        <dbReference type="SAM" id="Coils"/>
    </source>
</evidence>
<dbReference type="InterPro" id="IPR010978">
    <property type="entry name" value="tRNA-bd_arm"/>
</dbReference>
<evidence type="ECO:0000256" key="1">
    <source>
        <dbReference type="ARBA" id="ARBA00004496"/>
    </source>
</evidence>
<evidence type="ECO:0000313" key="16">
    <source>
        <dbReference type="Proteomes" id="UP001326613"/>
    </source>
</evidence>
<keyword evidence="9 12" id="KW-0030">Aminoacyl-tRNA synthetase</keyword>
<sequence>MLDIKWIREHTHEFDNLLIKRGIAPLSTEIVRLDEEKRQLTTLLQQFQHARNKKSKMLGNIKNKTTKEFEELRRDVAHINEKLNELNHKLNSDSNLQDIMDNLPNLPADEVPYGTDENMNKFIRDWQSSNQNTCSKQHFELGEQLGMMEFTQTAKISGSRFVTLKQDLAKLERALINFMIDIHTKEFEYIEISPPYLVRPSAMYNTGQLPKLAEDSFITTTNYRLIPTGEVPLTNMVADMILSRDKLPIRYTAFTPCFRSEAGSSSRDTRGMVRLHQFGKVELVSITTPAESDYEHEYMTNTAEEVLRRLDLSYRVILLCSGDMGFSAKKTYDLEVWLPGQKQYREISSCSNCGDFQARRMKARYKEFGATETTFVHTLNGSALAVGRTMVAILENYQNEDGSISIPDALVQYMGGQKKIEPTCILV</sequence>
<comment type="subunit">
    <text evidence="12">Homodimer. The tRNA molecule binds across the dimer.</text>
</comment>
<dbReference type="HAMAP" id="MF_00176">
    <property type="entry name" value="Ser_tRNA_synth_type1"/>
    <property type="match status" value="1"/>
</dbReference>
<feature type="domain" description="Aminoacyl-transfer RNA synthetases class-II family profile" evidence="14">
    <location>
        <begin position="170"/>
        <end position="407"/>
    </location>
</feature>
<dbReference type="InterPro" id="IPR045864">
    <property type="entry name" value="aa-tRNA-synth_II/BPL/LPL"/>
</dbReference>
<comment type="catalytic activity">
    <reaction evidence="10 12">
        <text>tRNA(Sec) + L-serine + ATP = L-seryl-tRNA(Sec) + AMP + diphosphate + H(+)</text>
        <dbReference type="Rhea" id="RHEA:42580"/>
        <dbReference type="Rhea" id="RHEA-COMP:9742"/>
        <dbReference type="Rhea" id="RHEA-COMP:10128"/>
        <dbReference type="ChEBI" id="CHEBI:15378"/>
        <dbReference type="ChEBI" id="CHEBI:30616"/>
        <dbReference type="ChEBI" id="CHEBI:33019"/>
        <dbReference type="ChEBI" id="CHEBI:33384"/>
        <dbReference type="ChEBI" id="CHEBI:78442"/>
        <dbReference type="ChEBI" id="CHEBI:78533"/>
        <dbReference type="ChEBI" id="CHEBI:456215"/>
        <dbReference type="EC" id="6.1.1.11"/>
    </reaction>
</comment>
<dbReference type="PROSITE" id="PS50862">
    <property type="entry name" value="AA_TRNA_LIGASE_II"/>
    <property type="match status" value="1"/>
</dbReference>
<feature type="coiled-coil region" evidence="13">
    <location>
        <begin position="30"/>
        <end position="89"/>
    </location>
</feature>
<dbReference type="RefSeq" id="WP_323737830.1">
    <property type="nucleotide sequence ID" value="NZ_CP112932.1"/>
</dbReference>
<evidence type="ECO:0000256" key="4">
    <source>
        <dbReference type="ARBA" id="ARBA00022490"/>
    </source>
</evidence>
<keyword evidence="6 12" id="KW-0547">Nucleotide-binding</keyword>
<dbReference type="GO" id="GO:0016874">
    <property type="term" value="F:ligase activity"/>
    <property type="evidence" value="ECO:0007669"/>
    <property type="project" value="UniProtKB-KW"/>
</dbReference>
<accession>A0ABZ0UU46</accession>
<feature type="binding site" evidence="12">
    <location>
        <begin position="228"/>
        <end position="230"/>
    </location>
    <ligand>
        <name>L-serine</name>
        <dbReference type="ChEBI" id="CHEBI:33384"/>
    </ligand>
</feature>
<dbReference type="PANTHER" id="PTHR43697:SF1">
    <property type="entry name" value="SERINE--TRNA LIGASE"/>
    <property type="match status" value="1"/>
</dbReference>
<evidence type="ECO:0000256" key="10">
    <source>
        <dbReference type="ARBA" id="ARBA00047929"/>
    </source>
</evidence>
<dbReference type="InterPro" id="IPR015866">
    <property type="entry name" value="Ser-tRNA-synth_1_N"/>
</dbReference>
<dbReference type="NCBIfam" id="TIGR00414">
    <property type="entry name" value="serS"/>
    <property type="match status" value="1"/>
</dbReference>
<dbReference type="InterPro" id="IPR033729">
    <property type="entry name" value="SerRS_core"/>
</dbReference>
<evidence type="ECO:0000256" key="12">
    <source>
        <dbReference type="HAMAP-Rule" id="MF_00176"/>
    </source>
</evidence>
<evidence type="ECO:0000256" key="2">
    <source>
        <dbReference type="ARBA" id="ARBA00005045"/>
    </source>
</evidence>
<dbReference type="InterPro" id="IPR006195">
    <property type="entry name" value="aa-tRNA-synth_II"/>
</dbReference>
<name>A0ABZ0UU46_9RICK</name>
<protein>
    <recommendedName>
        <fullName evidence="12">Serine--tRNA ligase</fullName>
        <ecNumber evidence="12">6.1.1.11</ecNumber>
    </recommendedName>
    <alternativeName>
        <fullName evidence="12">Seryl-tRNA synthetase</fullName>
        <shortName evidence="12">SerRS</shortName>
    </alternativeName>
    <alternativeName>
        <fullName evidence="12">Seryl-tRNA(Ser/Sec) synthetase</fullName>
    </alternativeName>
</protein>
<evidence type="ECO:0000256" key="9">
    <source>
        <dbReference type="ARBA" id="ARBA00023146"/>
    </source>
</evidence>
<dbReference type="Pfam" id="PF02403">
    <property type="entry name" value="Seryl_tRNA_N"/>
    <property type="match status" value="1"/>
</dbReference>
<comment type="catalytic activity">
    <reaction evidence="11 12">
        <text>tRNA(Ser) + L-serine + ATP = L-seryl-tRNA(Ser) + AMP + diphosphate + H(+)</text>
        <dbReference type="Rhea" id="RHEA:12292"/>
        <dbReference type="Rhea" id="RHEA-COMP:9669"/>
        <dbReference type="Rhea" id="RHEA-COMP:9703"/>
        <dbReference type="ChEBI" id="CHEBI:15378"/>
        <dbReference type="ChEBI" id="CHEBI:30616"/>
        <dbReference type="ChEBI" id="CHEBI:33019"/>
        <dbReference type="ChEBI" id="CHEBI:33384"/>
        <dbReference type="ChEBI" id="CHEBI:78442"/>
        <dbReference type="ChEBI" id="CHEBI:78533"/>
        <dbReference type="ChEBI" id="CHEBI:456215"/>
        <dbReference type="EC" id="6.1.1.11"/>
    </reaction>
</comment>
<evidence type="ECO:0000256" key="3">
    <source>
        <dbReference type="ARBA" id="ARBA00010728"/>
    </source>
</evidence>
<dbReference type="InterPro" id="IPR002314">
    <property type="entry name" value="aa-tRNA-synt_IIb"/>
</dbReference>
<evidence type="ECO:0000259" key="14">
    <source>
        <dbReference type="PROSITE" id="PS50862"/>
    </source>
</evidence>
<comment type="domain">
    <text evidence="12">Consists of two distinct domains, a catalytic core and a N-terminal extension that is involved in tRNA binding.</text>
</comment>
<feature type="binding site" evidence="12">
    <location>
        <position position="282"/>
    </location>
    <ligand>
        <name>L-serine</name>
        <dbReference type="ChEBI" id="CHEBI:33384"/>
    </ligand>
</feature>
<keyword evidence="5 12" id="KW-0436">Ligase</keyword>